<dbReference type="SMART" id="SM00220">
    <property type="entry name" value="S_TKc"/>
    <property type="match status" value="1"/>
</dbReference>
<feature type="domain" description="Protein kinase" evidence="5">
    <location>
        <begin position="97"/>
        <end position="295"/>
    </location>
</feature>
<dbReference type="PROSITE" id="PS00108">
    <property type="entry name" value="PROTEIN_KINASE_ST"/>
    <property type="match status" value="1"/>
</dbReference>
<comment type="caution">
    <text evidence="6">The sequence shown here is derived from an EMBL/GenBank/DDBJ whole genome shotgun (WGS) entry which is preliminary data.</text>
</comment>
<keyword evidence="4" id="KW-0418">Kinase</keyword>
<dbReference type="InterPro" id="IPR008271">
    <property type="entry name" value="Ser/Thr_kinase_AS"/>
</dbReference>
<gene>
    <name evidence="6" type="ORF">K7432_010841</name>
</gene>
<name>A0ABR2WN61_9FUNG</name>
<dbReference type="PANTHER" id="PTHR24346">
    <property type="entry name" value="MAP/MICROTUBULE AFFINITY-REGULATING KINASE"/>
    <property type="match status" value="1"/>
</dbReference>
<keyword evidence="4" id="KW-0808">Transferase</keyword>
<comment type="similarity">
    <text evidence="4">Belongs to the protein kinase superfamily.</text>
</comment>
<dbReference type="InterPro" id="IPR000719">
    <property type="entry name" value="Prot_kinase_dom"/>
</dbReference>
<keyword evidence="1 3" id="KW-0547">Nucleotide-binding</keyword>
<sequence>MSMFSYNVQDKSLFATSSLTVNIAAQVLANTATIENFIHSKKADGTTKIPSIKKELMSSNSGHMQPLNSQSIPANHTQSSEYILANYKFKPEFLAKYSMGTELGSGGFGFVINGIHRYDGQEVAIKFIVKDKVPSQSWVYDTELGTVPMEVYLLKNLRHENIIKYLDFFEDSCYVYLIMEYHGSEWAHKNTRNINKAQIPMQYNDPSSLQVPYMERKQVVNKQASCDLFECIEQCNRLPENIAKHVFRQIVSCISYLHSRGVSHRDIKDENIVIDMNYNIKLIDFGSSIILPRGN</sequence>
<organism evidence="6 7">
    <name type="scientific">Basidiobolus ranarum</name>
    <dbReference type="NCBI Taxonomy" id="34480"/>
    <lineage>
        <taxon>Eukaryota</taxon>
        <taxon>Fungi</taxon>
        <taxon>Fungi incertae sedis</taxon>
        <taxon>Zoopagomycota</taxon>
        <taxon>Entomophthoromycotina</taxon>
        <taxon>Basidiobolomycetes</taxon>
        <taxon>Basidiobolales</taxon>
        <taxon>Basidiobolaceae</taxon>
        <taxon>Basidiobolus</taxon>
    </lineage>
</organism>
<evidence type="ECO:0000313" key="7">
    <source>
        <dbReference type="Proteomes" id="UP001479436"/>
    </source>
</evidence>
<protein>
    <recommendedName>
        <fullName evidence="5">Protein kinase domain-containing protein</fullName>
    </recommendedName>
</protein>
<dbReference type="PROSITE" id="PS50011">
    <property type="entry name" value="PROTEIN_KINASE_DOM"/>
    <property type="match status" value="1"/>
</dbReference>
<evidence type="ECO:0000256" key="3">
    <source>
        <dbReference type="PROSITE-ProRule" id="PRU10141"/>
    </source>
</evidence>
<dbReference type="Pfam" id="PF00069">
    <property type="entry name" value="Pkinase"/>
    <property type="match status" value="2"/>
</dbReference>
<evidence type="ECO:0000259" key="5">
    <source>
        <dbReference type="PROSITE" id="PS50011"/>
    </source>
</evidence>
<keyword evidence="4" id="KW-0723">Serine/threonine-protein kinase</keyword>
<keyword evidence="7" id="KW-1185">Reference proteome</keyword>
<keyword evidence="2 3" id="KW-0067">ATP-binding</keyword>
<dbReference type="EMBL" id="JASJQH010000781">
    <property type="protein sequence ID" value="KAK9762932.1"/>
    <property type="molecule type" value="Genomic_DNA"/>
</dbReference>
<dbReference type="Gene3D" id="1.10.510.10">
    <property type="entry name" value="Transferase(Phosphotransferase) domain 1"/>
    <property type="match status" value="1"/>
</dbReference>
<evidence type="ECO:0000256" key="2">
    <source>
        <dbReference type="ARBA" id="ARBA00022840"/>
    </source>
</evidence>
<feature type="binding site" evidence="3">
    <location>
        <position position="130"/>
    </location>
    <ligand>
        <name>ATP</name>
        <dbReference type="ChEBI" id="CHEBI:30616"/>
    </ligand>
</feature>
<accession>A0ABR2WN61</accession>
<evidence type="ECO:0000256" key="4">
    <source>
        <dbReference type="RuleBase" id="RU000304"/>
    </source>
</evidence>
<dbReference type="Gene3D" id="3.30.200.20">
    <property type="entry name" value="Phosphorylase Kinase, domain 1"/>
    <property type="match status" value="1"/>
</dbReference>
<dbReference type="PANTHER" id="PTHR24346:SF72">
    <property type="entry name" value="CAMK PROTEIN KINASE"/>
    <property type="match status" value="1"/>
</dbReference>
<proteinExistence type="inferred from homology"/>
<dbReference type="InterPro" id="IPR017441">
    <property type="entry name" value="Protein_kinase_ATP_BS"/>
</dbReference>
<evidence type="ECO:0000313" key="6">
    <source>
        <dbReference type="EMBL" id="KAK9762932.1"/>
    </source>
</evidence>
<reference evidence="6 7" key="1">
    <citation type="submission" date="2023-04" db="EMBL/GenBank/DDBJ databases">
        <title>Genome of Basidiobolus ranarum AG-B5.</title>
        <authorList>
            <person name="Stajich J.E."/>
            <person name="Carter-House D."/>
            <person name="Gryganskyi A."/>
        </authorList>
    </citation>
    <scope>NUCLEOTIDE SEQUENCE [LARGE SCALE GENOMIC DNA]</scope>
    <source>
        <strain evidence="6 7">AG-B5</strain>
    </source>
</reference>
<evidence type="ECO:0000256" key="1">
    <source>
        <dbReference type="ARBA" id="ARBA00022741"/>
    </source>
</evidence>
<dbReference type="SUPFAM" id="SSF56112">
    <property type="entry name" value="Protein kinase-like (PK-like)"/>
    <property type="match status" value="1"/>
</dbReference>
<dbReference type="Proteomes" id="UP001479436">
    <property type="component" value="Unassembled WGS sequence"/>
</dbReference>
<dbReference type="InterPro" id="IPR011009">
    <property type="entry name" value="Kinase-like_dom_sf"/>
</dbReference>
<dbReference type="PROSITE" id="PS00107">
    <property type="entry name" value="PROTEIN_KINASE_ATP"/>
    <property type="match status" value="1"/>
</dbReference>